<dbReference type="InParanoid" id="A0A067M6U1"/>
<feature type="region of interest" description="Disordered" evidence="2">
    <location>
        <begin position="689"/>
        <end position="1015"/>
    </location>
</feature>
<feature type="compositionally biased region" description="Pro residues" evidence="2">
    <location>
        <begin position="988"/>
        <end position="998"/>
    </location>
</feature>
<feature type="compositionally biased region" description="Basic and acidic residues" evidence="2">
    <location>
        <begin position="849"/>
        <end position="864"/>
    </location>
</feature>
<name>A0A067M6U1_BOTB1</name>
<accession>A0A067M6U1</accession>
<dbReference type="AlphaFoldDB" id="A0A067M6U1"/>
<feature type="compositionally biased region" description="Polar residues" evidence="2">
    <location>
        <begin position="628"/>
        <end position="644"/>
    </location>
</feature>
<dbReference type="PROSITE" id="PS50089">
    <property type="entry name" value="ZF_RING_2"/>
    <property type="match status" value="1"/>
</dbReference>
<feature type="compositionally biased region" description="Basic and acidic residues" evidence="2">
    <location>
        <begin position="740"/>
        <end position="753"/>
    </location>
</feature>
<feature type="compositionally biased region" description="Pro residues" evidence="2">
    <location>
        <begin position="185"/>
        <end position="201"/>
    </location>
</feature>
<dbReference type="InterPro" id="IPR013083">
    <property type="entry name" value="Znf_RING/FYVE/PHD"/>
</dbReference>
<feature type="domain" description="RING-type" evidence="3">
    <location>
        <begin position="1100"/>
        <end position="1141"/>
    </location>
</feature>
<reference evidence="5" key="1">
    <citation type="journal article" date="2014" name="Proc. Natl. Acad. Sci. U.S.A.">
        <title>Extensive sampling of basidiomycete genomes demonstrates inadequacy of the white-rot/brown-rot paradigm for wood decay fungi.</title>
        <authorList>
            <person name="Riley R."/>
            <person name="Salamov A.A."/>
            <person name="Brown D.W."/>
            <person name="Nagy L.G."/>
            <person name="Floudas D."/>
            <person name="Held B.W."/>
            <person name="Levasseur A."/>
            <person name="Lombard V."/>
            <person name="Morin E."/>
            <person name="Otillar R."/>
            <person name="Lindquist E.A."/>
            <person name="Sun H."/>
            <person name="LaButti K.M."/>
            <person name="Schmutz J."/>
            <person name="Jabbour D."/>
            <person name="Luo H."/>
            <person name="Baker S.E."/>
            <person name="Pisabarro A.G."/>
            <person name="Walton J.D."/>
            <person name="Blanchette R.A."/>
            <person name="Henrissat B."/>
            <person name="Martin F."/>
            <person name="Cullen D."/>
            <person name="Hibbett D.S."/>
            <person name="Grigoriev I.V."/>
        </authorList>
    </citation>
    <scope>NUCLEOTIDE SEQUENCE [LARGE SCALE GENOMIC DNA]</scope>
    <source>
        <strain evidence="5">FD-172 SS1</strain>
    </source>
</reference>
<sequence length="1148" mass="121135">MSSHGEHRSPSARPSRDPYAFLRPPSPSGPSFHSARQPPSSSASSVGTGASASLSGRRPPSPHRASVPYGGEAPYLNHRIRHHGQVTLTPPENLGRTRVLSKAKKPSRQPPAPEASSSARPFQPSNGTSARRRVDSSLSIGRSISSDSLATRPTHISRLSGPIQPIARYPSAQSSPLAPFNDPTPILPFPSLPTPSTPPPSFEEAILSIPTTPSTPSVSQPRPTSPTPGNSDPENEVPSNVVHEDEGHCTSSWERDRRAGLSLEERVQREWARKKRLERFSVHVDQSTANSPPIQEEVHDDGVGELRHPADIGGSSGSEHIINSLIPHSQDLQLQSLPSTFRRPPNVPTLSLGAARSDNATNASAECGQPDMASRTPTAKGLQDLAPGLPTLAPEPQAAVTASSGRTLEGPAYGVSLSTHGQESGHSDTQMSRMLQFVTTAAEVGCQEADESTLGENKKPGDYPALASSVSGMHPPADTRIPLLSLSTSTKSPILGVNGTAGRPRALLTIPPLLPTPPVDPIREDRGAPRTPPMSGGSESTEPTPNPSSHGLASPPPSQPNVDILSDAISTTHVLAFESLAKPTTSADHKGKGKAIDISLSPALVPPSPSLRNTASPSHNCISHALSASTDSLQRPTPTNSSILPATFGSRRPPPPPPPLPIAQSVLPSTNKPPSTFVRDRIQSYETLTYRTPPPIPPKRNIGIRRPPPPIPPRGPGPGIAPLPNHTRPLVPLEPAQTENLEREGAHEVDELLKPAISSVVSGEEGGLPLPRSTVAPGGPRRAPAPSPSHKDSSQAQVWRDSWFGATPSSTSRRDSRNVSQPPSPAIESRGVAAPPLSFVGTPGPPAIPRDESDHPAELQRRDPLVATLPPPMASSTFPGTPFYNFPPPLPAPRGPRPLPRPPTIPPRPFSTVGPTPVPPPMLRGGPSSDGLLRRDASSPEPQPPSPIRPGASTDDGESSLLPLHTRSGASFTSNPSFAAPGDESLPNDPPLLPPSPNAAPISISAPEPASIPTPTYEYTDLDLLISRLEQAEPGSGTDYDDLLLLSSILGPGSAGSSDGHRQAMENLPVGCVEVERRRVLKDGRVKLKLSLLGIIVDRCSVCLSQFRDNQKGVLLPCKHSFHTKCAKSWLRTNQTCPVCRAPIDAAT</sequence>
<dbReference type="OrthoDB" id="8062037at2759"/>
<feature type="compositionally biased region" description="Pro residues" evidence="2">
    <location>
        <begin position="706"/>
        <end position="721"/>
    </location>
</feature>
<evidence type="ECO:0000256" key="2">
    <source>
        <dbReference type="SAM" id="MobiDB-lite"/>
    </source>
</evidence>
<evidence type="ECO:0000313" key="4">
    <source>
        <dbReference type="EMBL" id="KDQ07291.1"/>
    </source>
</evidence>
<dbReference type="EMBL" id="KL198110">
    <property type="protein sequence ID" value="KDQ07291.1"/>
    <property type="molecule type" value="Genomic_DNA"/>
</dbReference>
<dbReference type="Gene3D" id="3.30.40.10">
    <property type="entry name" value="Zinc/RING finger domain, C3HC4 (zinc finger)"/>
    <property type="match status" value="1"/>
</dbReference>
<evidence type="ECO:0000313" key="5">
    <source>
        <dbReference type="Proteomes" id="UP000027195"/>
    </source>
</evidence>
<feature type="compositionally biased region" description="Pro residues" evidence="2">
    <location>
        <begin position="885"/>
        <end position="909"/>
    </location>
</feature>
<dbReference type="PANTHER" id="PTHR45676:SF159">
    <property type="entry name" value="RING-H2 FINGER PROTEIN ATL51"/>
    <property type="match status" value="1"/>
</dbReference>
<keyword evidence="1" id="KW-0863">Zinc-finger</keyword>
<feature type="compositionally biased region" description="Low complexity" evidence="2">
    <location>
        <begin position="136"/>
        <end position="149"/>
    </location>
</feature>
<feature type="compositionally biased region" description="Low complexity" evidence="2">
    <location>
        <begin position="208"/>
        <end position="222"/>
    </location>
</feature>
<dbReference type="SUPFAM" id="SSF57850">
    <property type="entry name" value="RING/U-box"/>
    <property type="match status" value="1"/>
</dbReference>
<dbReference type="GO" id="GO:0016567">
    <property type="term" value="P:protein ubiquitination"/>
    <property type="evidence" value="ECO:0007669"/>
    <property type="project" value="TreeGrafter"/>
</dbReference>
<protein>
    <recommendedName>
        <fullName evidence="3">RING-type domain-containing protein</fullName>
    </recommendedName>
</protein>
<keyword evidence="5" id="KW-1185">Reference proteome</keyword>
<feature type="compositionally biased region" description="Low complexity" evidence="2">
    <location>
        <begin position="999"/>
        <end position="1015"/>
    </location>
</feature>
<feature type="region of interest" description="Disordered" evidence="2">
    <location>
        <begin position="495"/>
        <end position="564"/>
    </location>
</feature>
<feature type="compositionally biased region" description="Polar residues" evidence="2">
    <location>
        <begin position="968"/>
        <end position="977"/>
    </location>
</feature>
<dbReference type="Pfam" id="PF13639">
    <property type="entry name" value="zf-RING_2"/>
    <property type="match status" value="1"/>
</dbReference>
<proteinExistence type="predicted"/>
<feature type="compositionally biased region" description="Basic and acidic residues" evidence="2">
    <location>
        <begin position="242"/>
        <end position="254"/>
    </location>
</feature>
<dbReference type="PANTHER" id="PTHR45676">
    <property type="entry name" value="RING-H2 FINGER PROTEIN ATL51-RELATED"/>
    <property type="match status" value="1"/>
</dbReference>
<dbReference type="Proteomes" id="UP000027195">
    <property type="component" value="Unassembled WGS sequence"/>
</dbReference>
<feature type="region of interest" description="Disordered" evidence="2">
    <location>
        <begin position="343"/>
        <end position="427"/>
    </location>
</feature>
<evidence type="ECO:0000259" key="3">
    <source>
        <dbReference type="PROSITE" id="PS50089"/>
    </source>
</evidence>
<feature type="region of interest" description="Disordered" evidence="2">
    <location>
        <begin position="628"/>
        <end position="677"/>
    </location>
</feature>
<dbReference type="STRING" id="930990.A0A067M6U1"/>
<feature type="compositionally biased region" description="Low complexity" evidence="2">
    <location>
        <begin position="538"/>
        <end position="549"/>
    </location>
</feature>
<dbReference type="SMART" id="SM00184">
    <property type="entry name" value="RING"/>
    <property type="match status" value="1"/>
</dbReference>
<gene>
    <name evidence="4" type="ORF">BOTBODRAFT_192502</name>
</gene>
<feature type="compositionally biased region" description="Pro residues" evidence="2">
    <location>
        <begin position="652"/>
        <end position="661"/>
    </location>
</feature>
<evidence type="ECO:0000256" key="1">
    <source>
        <dbReference type="PROSITE-ProRule" id="PRU00175"/>
    </source>
</evidence>
<feature type="region of interest" description="Disordered" evidence="2">
    <location>
        <begin position="1"/>
        <end position="254"/>
    </location>
</feature>
<feature type="compositionally biased region" description="Polar residues" evidence="2">
    <location>
        <begin position="416"/>
        <end position="427"/>
    </location>
</feature>
<organism evidence="4 5">
    <name type="scientific">Botryobasidium botryosum (strain FD-172 SS1)</name>
    <dbReference type="NCBI Taxonomy" id="930990"/>
    <lineage>
        <taxon>Eukaryota</taxon>
        <taxon>Fungi</taxon>
        <taxon>Dikarya</taxon>
        <taxon>Basidiomycota</taxon>
        <taxon>Agaricomycotina</taxon>
        <taxon>Agaricomycetes</taxon>
        <taxon>Cantharellales</taxon>
        <taxon>Botryobasidiaceae</taxon>
        <taxon>Botryobasidium</taxon>
    </lineage>
</organism>
<dbReference type="GO" id="GO:0008270">
    <property type="term" value="F:zinc ion binding"/>
    <property type="evidence" value="ECO:0007669"/>
    <property type="project" value="UniProtKB-KW"/>
</dbReference>
<keyword evidence="1" id="KW-0479">Metal-binding</keyword>
<keyword evidence="1" id="KW-0862">Zinc</keyword>
<dbReference type="HOGENOM" id="CLU_294927_0_0_1"/>
<feature type="compositionally biased region" description="Low complexity" evidence="2">
    <location>
        <begin position="40"/>
        <end position="56"/>
    </location>
</feature>
<dbReference type="InterPro" id="IPR001841">
    <property type="entry name" value="Znf_RING"/>
</dbReference>